<dbReference type="InterPro" id="IPR008309">
    <property type="entry name" value="YdbL"/>
</dbReference>
<evidence type="ECO:0000256" key="1">
    <source>
        <dbReference type="SAM" id="MobiDB-lite"/>
    </source>
</evidence>
<proteinExistence type="predicted"/>
<feature type="signal peptide" evidence="2">
    <location>
        <begin position="1"/>
        <end position="28"/>
    </location>
</feature>
<dbReference type="Pfam" id="PF07027">
    <property type="entry name" value="DUF1318"/>
    <property type="match status" value="1"/>
</dbReference>
<feature type="region of interest" description="Disordered" evidence="1">
    <location>
        <begin position="107"/>
        <end position="130"/>
    </location>
</feature>
<evidence type="ECO:0000313" key="3">
    <source>
        <dbReference type="EMBL" id="MFC3174169.1"/>
    </source>
</evidence>
<reference evidence="4" key="1">
    <citation type="journal article" date="2019" name="Int. J. Syst. Evol. Microbiol.">
        <title>The Global Catalogue of Microorganisms (GCM) 10K type strain sequencing project: providing services to taxonomists for standard genome sequencing and annotation.</title>
        <authorList>
            <consortium name="The Broad Institute Genomics Platform"/>
            <consortium name="The Broad Institute Genome Sequencing Center for Infectious Disease"/>
            <person name="Wu L."/>
            <person name="Ma J."/>
        </authorList>
    </citation>
    <scope>NUCLEOTIDE SEQUENCE [LARGE SCALE GENOMIC DNA]</scope>
    <source>
        <strain evidence="4">KCTC 42984</strain>
    </source>
</reference>
<gene>
    <name evidence="3" type="ORF">ACFOD9_07895</name>
</gene>
<name>A0ABV7IND6_9SPHN</name>
<organism evidence="3 4">
    <name type="scientific">Novosphingobium bradum</name>
    <dbReference type="NCBI Taxonomy" id="1737444"/>
    <lineage>
        <taxon>Bacteria</taxon>
        <taxon>Pseudomonadati</taxon>
        <taxon>Pseudomonadota</taxon>
        <taxon>Alphaproteobacteria</taxon>
        <taxon>Sphingomonadales</taxon>
        <taxon>Sphingomonadaceae</taxon>
        <taxon>Novosphingobium</taxon>
    </lineage>
</organism>
<evidence type="ECO:0000313" key="4">
    <source>
        <dbReference type="Proteomes" id="UP001595604"/>
    </source>
</evidence>
<protein>
    <submittedName>
        <fullName evidence="3">YdbL family protein</fullName>
    </submittedName>
</protein>
<keyword evidence="2" id="KW-0732">Signal</keyword>
<evidence type="ECO:0000256" key="2">
    <source>
        <dbReference type="SAM" id="SignalP"/>
    </source>
</evidence>
<comment type="caution">
    <text evidence="3">The sequence shown here is derived from an EMBL/GenBank/DDBJ whole genome shotgun (WGS) entry which is preliminary data.</text>
</comment>
<dbReference type="EMBL" id="JBHRTQ010000007">
    <property type="protein sequence ID" value="MFC3174169.1"/>
    <property type="molecule type" value="Genomic_DNA"/>
</dbReference>
<feature type="chain" id="PRO_5045061837" evidence="2">
    <location>
        <begin position="29"/>
        <end position="130"/>
    </location>
</feature>
<dbReference type="RefSeq" id="WP_379509540.1">
    <property type="nucleotide sequence ID" value="NZ_JBHRTQ010000007.1"/>
</dbReference>
<keyword evidence="4" id="KW-1185">Reference proteome</keyword>
<sequence>MRNALVPVRTLALAALLGAAVVATPALAQRDPAYAAAREAGRVGEKMDGYLGIVGPATAELKTMVDDLNIKRRAVYSQQAQAQHATVEEYALTAGCLAIARTVPGEKYQAPDGSWATRTAAPPRRDPRCP</sequence>
<dbReference type="Proteomes" id="UP001595604">
    <property type="component" value="Unassembled WGS sequence"/>
</dbReference>
<accession>A0ABV7IND6</accession>